<evidence type="ECO:0000313" key="1">
    <source>
        <dbReference type="EMBL" id="NHZ79295.1"/>
    </source>
</evidence>
<dbReference type="SUPFAM" id="SSF48452">
    <property type="entry name" value="TPR-like"/>
    <property type="match status" value="1"/>
</dbReference>
<comment type="caution">
    <text evidence="1">The sequence shown here is derived from an EMBL/GenBank/DDBJ whole genome shotgun (WGS) entry which is preliminary data.</text>
</comment>
<dbReference type="InterPro" id="IPR011990">
    <property type="entry name" value="TPR-like_helical_dom_sf"/>
</dbReference>
<accession>A0ABX0NC18</accession>
<dbReference type="EMBL" id="WHJG01000006">
    <property type="protein sequence ID" value="NHZ79295.1"/>
    <property type="molecule type" value="Genomic_DNA"/>
</dbReference>
<keyword evidence="2" id="KW-1185">Reference proteome</keyword>
<protein>
    <recommendedName>
        <fullName evidence="3">Tetratricopeptide repeat protein</fullName>
    </recommendedName>
</protein>
<organism evidence="1 2">
    <name type="scientific">Massilia frigida</name>
    <dbReference type="NCBI Taxonomy" id="2609281"/>
    <lineage>
        <taxon>Bacteria</taxon>
        <taxon>Pseudomonadati</taxon>
        <taxon>Pseudomonadota</taxon>
        <taxon>Betaproteobacteria</taxon>
        <taxon>Burkholderiales</taxon>
        <taxon>Oxalobacteraceae</taxon>
        <taxon>Telluria group</taxon>
        <taxon>Massilia</taxon>
    </lineage>
</organism>
<evidence type="ECO:0008006" key="3">
    <source>
        <dbReference type="Google" id="ProtNLM"/>
    </source>
</evidence>
<dbReference type="Proteomes" id="UP000621455">
    <property type="component" value="Unassembled WGS sequence"/>
</dbReference>
<sequence length="161" mass="17569">MASAPTGVEKSFALIDAGKHRAALVLLDRARETDPSPQVLWGIGLAAFELGEYDKSLDARLGFARVNADWRGRVKLVQTCQALGRLEERDKQRAALVDLWTSGANAELSKEESFRREQFSRAGRAISPFENYLPAGTGRVVYVFEVDADGGKPGCRISLGS</sequence>
<gene>
    <name evidence="1" type="ORF">F2P44_08400</name>
</gene>
<proteinExistence type="predicted"/>
<dbReference type="RefSeq" id="WP_167086254.1">
    <property type="nucleotide sequence ID" value="NZ_WHJG01000006.1"/>
</dbReference>
<evidence type="ECO:0000313" key="2">
    <source>
        <dbReference type="Proteomes" id="UP000621455"/>
    </source>
</evidence>
<name>A0ABX0NC18_9BURK</name>
<reference evidence="1 2" key="1">
    <citation type="submission" date="2019-10" db="EMBL/GenBank/DDBJ databases">
        <title>Taxonomy of Antarctic Massilia spp.: description of Massilia rubra sp. nov., Massilia aquatica sp. nov., Massilia mucilaginosa sp. nov., Massilia frigida sp. nov. isolated from streams, lakes and regoliths.</title>
        <authorList>
            <person name="Holochova P."/>
            <person name="Sedlacek I."/>
            <person name="Kralova S."/>
            <person name="Maslanova I."/>
            <person name="Busse H.-J."/>
            <person name="Stankova E."/>
            <person name="Vrbovska V."/>
            <person name="Kovarovic V."/>
            <person name="Bartak M."/>
            <person name="Svec P."/>
            <person name="Pantucek R."/>
        </authorList>
    </citation>
    <scope>NUCLEOTIDE SEQUENCE [LARGE SCALE GENOMIC DNA]</scope>
    <source>
        <strain evidence="1 2">CCM 8695</strain>
    </source>
</reference>